<name>A0ACC2GXF5_DALPE</name>
<keyword evidence="2" id="KW-1185">Reference proteome</keyword>
<gene>
    <name evidence="1" type="ORF">DPEC_G00104230</name>
</gene>
<evidence type="ECO:0000313" key="1">
    <source>
        <dbReference type="EMBL" id="KAJ8008381.1"/>
    </source>
</evidence>
<sequence length="298" mass="32937">MASCCLAFWCFPCFACITSKEAGECLCLPMLDGTGCIPPISMSMRVSIRQRYGIEGTMCEDCVYSFFCLPCSWCQMSREMKNRQQPITLVTAHMRGRSELTIQDPVLPPQSGDLPVVIATNMIINTNFGQLAQPPLQQTQGLIAVHSDQWSSSICGCFDDLYICCCGFWCFPCFACSVTSKFGECCCLPVLDILSLSAQQFGLPTCGPPAVSMSIRVAARTRFGIQGDMMEDCLYSSLCNTCSWCQIAREIKRRGQNFTVINSQLTMLPGQNFMMASQPGVFSSQTMAVSSQPMMRQF</sequence>
<proteinExistence type="predicted"/>
<organism evidence="1 2">
    <name type="scientific">Dallia pectoralis</name>
    <name type="common">Alaska blackfish</name>
    <dbReference type="NCBI Taxonomy" id="75939"/>
    <lineage>
        <taxon>Eukaryota</taxon>
        <taxon>Metazoa</taxon>
        <taxon>Chordata</taxon>
        <taxon>Craniata</taxon>
        <taxon>Vertebrata</taxon>
        <taxon>Euteleostomi</taxon>
        <taxon>Actinopterygii</taxon>
        <taxon>Neopterygii</taxon>
        <taxon>Teleostei</taxon>
        <taxon>Protacanthopterygii</taxon>
        <taxon>Esociformes</taxon>
        <taxon>Umbridae</taxon>
        <taxon>Dallia</taxon>
    </lineage>
</organism>
<dbReference type="EMBL" id="CM055735">
    <property type="protein sequence ID" value="KAJ8008381.1"/>
    <property type="molecule type" value="Genomic_DNA"/>
</dbReference>
<dbReference type="Proteomes" id="UP001157502">
    <property type="component" value="Chromosome 8"/>
</dbReference>
<evidence type="ECO:0000313" key="2">
    <source>
        <dbReference type="Proteomes" id="UP001157502"/>
    </source>
</evidence>
<reference evidence="1" key="1">
    <citation type="submission" date="2021-05" db="EMBL/GenBank/DDBJ databases">
        <authorList>
            <person name="Pan Q."/>
            <person name="Jouanno E."/>
            <person name="Zahm M."/>
            <person name="Klopp C."/>
            <person name="Cabau C."/>
            <person name="Louis A."/>
            <person name="Berthelot C."/>
            <person name="Parey E."/>
            <person name="Roest Crollius H."/>
            <person name="Montfort J."/>
            <person name="Robinson-Rechavi M."/>
            <person name="Bouchez O."/>
            <person name="Lampietro C."/>
            <person name="Lopez Roques C."/>
            <person name="Donnadieu C."/>
            <person name="Postlethwait J."/>
            <person name="Bobe J."/>
            <person name="Dillon D."/>
            <person name="Chandos A."/>
            <person name="von Hippel F."/>
            <person name="Guiguen Y."/>
        </authorList>
    </citation>
    <scope>NUCLEOTIDE SEQUENCE</scope>
    <source>
        <strain evidence="1">YG-Jan2019</strain>
    </source>
</reference>
<comment type="caution">
    <text evidence="1">The sequence shown here is derived from an EMBL/GenBank/DDBJ whole genome shotgun (WGS) entry which is preliminary data.</text>
</comment>
<accession>A0ACC2GXF5</accession>
<protein>
    <submittedName>
        <fullName evidence="1">Uncharacterized protein</fullName>
    </submittedName>
</protein>